<evidence type="ECO:0000313" key="1">
    <source>
        <dbReference type="Ensembl" id="ENSSPUP00000000046.1"/>
    </source>
</evidence>
<name>A0A8D0FYR1_SPHPU</name>
<evidence type="ECO:0000313" key="2">
    <source>
        <dbReference type="Proteomes" id="UP000694392"/>
    </source>
</evidence>
<protein>
    <submittedName>
        <fullName evidence="1">Uncharacterized protein</fullName>
    </submittedName>
</protein>
<dbReference type="GeneTree" id="ENSGT00940000175796"/>
<reference evidence="1" key="2">
    <citation type="submission" date="2025-09" db="UniProtKB">
        <authorList>
            <consortium name="Ensembl"/>
        </authorList>
    </citation>
    <scope>IDENTIFICATION</scope>
</reference>
<reference evidence="1" key="1">
    <citation type="submission" date="2025-08" db="UniProtKB">
        <authorList>
            <consortium name="Ensembl"/>
        </authorList>
    </citation>
    <scope>IDENTIFICATION</scope>
</reference>
<keyword evidence="2" id="KW-1185">Reference proteome</keyword>
<dbReference type="AlphaFoldDB" id="A0A8D0FYR1"/>
<proteinExistence type="predicted"/>
<dbReference type="Ensembl" id="ENSSPUT00000000051.1">
    <property type="protein sequence ID" value="ENSSPUP00000000046.1"/>
    <property type="gene ID" value="ENSSPUG00000000068.1"/>
</dbReference>
<accession>A0A8D0FYR1</accession>
<dbReference type="OMA" id="WRAALQC"/>
<dbReference type="Proteomes" id="UP000694392">
    <property type="component" value="Unplaced"/>
</dbReference>
<sequence>MATLDRVVLVGATDRDTSSMRFLVFNTKTAELLSHHQVEIQQKFPKEGWQPVRDNCGLGQGNQRTSLQCYCVA</sequence>
<organism evidence="1 2">
    <name type="scientific">Sphenodon punctatus</name>
    <name type="common">Tuatara</name>
    <name type="synonym">Hatteria punctata</name>
    <dbReference type="NCBI Taxonomy" id="8508"/>
    <lineage>
        <taxon>Eukaryota</taxon>
        <taxon>Metazoa</taxon>
        <taxon>Chordata</taxon>
        <taxon>Craniata</taxon>
        <taxon>Vertebrata</taxon>
        <taxon>Euteleostomi</taxon>
        <taxon>Lepidosauria</taxon>
        <taxon>Sphenodontia</taxon>
        <taxon>Sphenodontidae</taxon>
        <taxon>Sphenodon</taxon>
    </lineage>
</organism>